<dbReference type="PANTHER" id="PTHR35400">
    <property type="entry name" value="SLR1083 PROTEIN"/>
    <property type="match status" value="1"/>
</dbReference>
<proteinExistence type="predicted"/>
<comment type="caution">
    <text evidence="2">The sequence shown here is derived from an EMBL/GenBank/DDBJ whole genome shotgun (WGS) entry which is preliminary data.</text>
</comment>
<organism evidence="2 3">
    <name type="scientific">Streptomyces canus</name>
    <dbReference type="NCBI Taxonomy" id="58343"/>
    <lineage>
        <taxon>Bacteria</taxon>
        <taxon>Bacillati</taxon>
        <taxon>Actinomycetota</taxon>
        <taxon>Actinomycetes</taxon>
        <taxon>Kitasatosporales</taxon>
        <taxon>Streptomycetaceae</taxon>
        <taxon>Streptomyces</taxon>
        <taxon>Streptomyces aurantiacus group</taxon>
    </lineage>
</organism>
<evidence type="ECO:0000313" key="3">
    <source>
        <dbReference type="Proteomes" id="UP000053669"/>
    </source>
</evidence>
<dbReference type="Pfam" id="PF05685">
    <property type="entry name" value="Uma2"/>
    <property type="match status" value="1"/>
</dbReference>
<dbReference type="InterPro" id="IPR008538">
    <property type="entry name" value="Uma2"/>
</dbReference>
<dbReference type="CDD" id="cd06260">
    <property type="entry name" value="DUF820-like"/>
    <property type="match status" value="1"/>
</dbReference>
<keyword evidence="2" id="KW-0255">Endonuclease</keyword>
<dbReference type="EMBL" id="LMWU01000006">
    <property type="protein sequence ID" value="KUN73591.1"/>
    <property type="molecule type" value="Genomic_DNA"/>
</dbReference>
<dbReference type="STRING" id="58343.AQJ46_06985"/>
<keyword evidence="2" id="KW-0378">Hydrolase</keyword>
<reference evidence="2 3" key="1">
    <citation type="submission" date="2015-10" db="EMBL/GenBank/DDBJ databases">
        <title>Draft genome sequence of Streptomyces canus DSM 40017, type strain for the species Streptomyces canus.</title>
        <authorList>
            <person name="Ruckert C."/>
            <person name="Winkler A."/>
            <person name="Kalinowski J."/>
            <person name="Kampfer P."/>
            <person name="Glaeser S."/>
        </authorList>
    </citation>
    <scope>NUCLEOTIDE SEQUENCE [LARGE SCALE GENOMIC DNA]</scope>
    <source>
        <strain evidence="2 3">DSM 40017</strain>
    </source>
</reference>
<evidence type="ECO:0000313" key="2">
    <source>
        <dbReference type="EMBL" id="KUN73591.1"/>
    </source>
</evidence>
<dbReference type="AlphaFoldDB" id="A0A117R6E6"/>
<dbReference type="Gene3D" id="3.90.1570.10">
    <property type="entry name" value="tt1808, chain A"/>
    <property type="match status" value="1"/>
</dbReference>
<accession>A0A117R6E6</accession>
<dbReference type="InterPro" id="IPR012296">
    <property type="entry name" value="Nuclease_put_TT1808"/>
</dbReference>
<keyword evidence="2" id="KW-0540">Nuclease</keyword>
<gene>
    <name evidence="2" type="ORF">AQJ46_06985</name>
</gene>
<protein>
    <submittedName>
        <fullName evidence="2">Restriction endonuclease</fullName>
    </submittedName>
</protein>
<dbReference type="PANTHER" id="PTHR35400:SF3">
    <property type="entry name" value="SLL1072 PROTEIN"/>
    <property type="match status" value="1"/>
</dbReference>
<dbReference type="Proteomes" id="UP000053669">
    <property type="component" value="Unassembled WGS sequence"/>
</dbReference>
<dbReference type="GO" id="GO:0004519">
    <property type="term" value="F:endonuclease activity"/>
    <property type="evidence" value="ECO:0007669"/>
    <property type="project" value="UniProtKB-KW"/>
</dbReference>
<dbReference type="InterPro" id="IPR011335">
    <property type="entry name" value="Restrct_endonuc-II-like"/>
</dbReference>
<dbReference type="SUPFAM" id="SSF52980">
    <property type="entry name" value="Restriction endonuclease-like"/>
    <property type="match status" value="1"/>
</dbReference>
<evidence type="ECO:0000259" key="1">
    <source>
        <dbReference type="Pfam" id="PF05685"/>
    </source>
</evidence>
<name>A0A117R6E6_9ACTN</name>
<sequence>MSALAAESGASESTGWDEIVRVWEETDAPEGSKVEIVEGIVTVSPPPSEEHNDTAELLHERMYGALPPDCNWGIYQTLGLTCPETGGLFVPDLCVVPRNALRRGTRVHAGEAELVVEVTSKSNANHDRIKKAHGYAVAGVPLYLLLDAWQSGRPTATLYGEPQNGTYRVLVSVEYGERLTLPSPFKLDLDTGSFPLS</sequence>
<dbReference type="RefSeq" id="WP_059204746.1">
    <property type="nucleotide sequence ID" value="NZ_KQ948657.1"/>
</dbReference>
<feature type="domain" description="Putative restriction endonuclease" evidence="1">
    <location>
        <begin position="28"/>
        <end position="187"/>
    </location>
</feature>